<dbReference type="Pfam" id="PF19610">
    <property type="entry name" value="DUF6115"/>
    <property type="match status" value="1"/>
</dbReference>
<dbReference type="AlphaFoldDB" id="A0A1G8W361"/>
<dbReference type="RefSeq" id="WP_093210696.1">
    <property type="nucleotide sequence ID" value="NZ_FNFL01000001.1"/>
</dbReference>
<evidence type="ECO:0000313" key="2">
    <source>
        <dbReference type="EMBL" id="SDJ71900.1"/>
    </source>
</evidence>
<dbReference type="InterPro" id="IPR046118">
    <property type="entry name" value="DUF6115"/>
</dbReference>
<dbReference type="EMBL" id="FNFL01000001">
    <property type="protein sequence ID" value="SDJ71900.1"/>
    <property type="molecule type" value="Genomic_DNA"/>
</dbReference>
<organism evidence="2 3">
    <name type="scientific">Sediminibacillus albus</name>
    <dbReference type="NCBI Taxonomy" id="407036"/>
    <lineage>
        <taxon>Bacteria</taxon>
        <taxon>Bacillati</taxon>
        <taxon>Bacillota</taxon>
        <taxon>Bacilli</taxon>
        <taxon>Bacillales</taxon>
        <taxon>Bacillaceae</taxon>
        <taxon>Sediminibacillus</taxon>
    </lineage>
</organism>
<feature type="region of interest" description="Disordered" evidence="1">
    <location>
        <begin position="64"/>
        <end position="110"/>
    </location>
</feature>
<dbReference type="Proteomes" id="UP000198694">
    <property type="component" value="Unassembled WGS sequence"/>
</dbReference>
<keyword evidence="3" id="KW-1185">Reference proteome</keyword>
<reference evidence="2 3" key="1">
    <citation type="submission" date="2016-10" db="EMBL/GenBank/DDBJ databases">
        <authorList>
            <person name="de Groot N.N."/>
        </authorList>
    </citation>
    <scope>NUCLEOTIDE SEQUENCE [LARGE SCALE GENOMIC DNA]</scope>
    <source>
        <strain evidence="2 3">CGMCC 1.6502</strain>
    </source>
</reference>
<evidence type="ECO:0000256" key="1">
    <source>
        <dbReference type="SAM" id="MobiDB-lite"/>
    </source>
</evidence>
<proteinExistence type="predicted"/>
<dbReference type="STRING" id="407036.SAMN05216243_0488"/>
<evidence type="ECO:0000313" key="3">
    <source>
        <dbReference type="Proteomes" id="UP000198694"/>
    </source>
</evidence>
<accession>A0A1G8W361</accession>
<feature type="compositionally biased region" description="Polar residues" evidence="1">
    <location>
        <begin position="74"/>
        <end position="93"/>
    </location>
</feature>
<protein>
    <submittedName>
        <fullName evidence="2">Uncharacterized protein</fullName>
    </submittedName>
</protein>
<gene>
    <name evidence="2" type="ORF">SAMN05216243_0488</name>
</gene>
<dbReference type="OrthoDB" id="1708317at2"/>
<name>A0A1G8W361_9BACI</name>
<sequence>MLTFLVLFSLILHLLSFIVIRFLFQKIQNQTDAAPQTTESAKQTEELLSAYLHEFREENNRLINEILQEKNPASPEQTNNNQPALTEKNNNGRLNKAYGNPPAQPEAETPYMPPLSDEQEDIVEESAAAKVYSLYDRGYSIEEIAKKLNLGKTEVELMVKFHRKN</sequence>